<feature type="transmembrane region" description="Helical" evidence="2">
    <location>
        <begin position="186"/>
        <end position="204"/>
    </location>
</feature>
<evidence type="ECO:0000313" key="3">
    <source>
        <dbReference type="EnsemblMetazoa" id="AMEC017472-PA"/>
    </source>
</evidence>
<dbReference type="Proteomes" id="UP000075902">
    <property type="component" value="Unassembled WGS sequence"/>
</dbReference>
<keyword evidence="2" id="KW-1133">Transmembrane helix</keyword>
<feature type="region of interest" description="Disordered" evidence="1">
    <location>
        <begin position="219"/>
        <end position="245"/>
    </location>
</feature>
<dbReference type="EnsemblMetazoa" id="AMEC017472-RA">
    <property type="protein sequence ID" value="AMEC017472-PA"/>
    <property type="gene ID" value="AMEC017472"/>
</dbReference>
<keyword evidence="2" id="KW-0812">Transmembrane</keyword>
<keyword evidence="4" id="KW-1185">Reference proteome</keyword>
<dbReference type="VEuPathDB" id="VectorBase:AMEC017472"/>
<keyword evidence="2" id="KW-0472">Membrane</keyword>
<evidence type="ECO:0000313" key="4">
    <source>
        <dbReference type="Proteomes" id="UP000075902"/>
    </source>
</evidence>
<name>A0A182UBM6_9DIPT</name>
<evidence type="ECO:0000256" key="2">
    <source>
        <dbReference type="SAM" id="Phobius"/>
    </source>
</evidence>
<reference evidence="4" key="1">
    <citation type="submission" date="2014-01" db="EMBL/GenBank/DDBJ databases">
        <title>The Genome Sequence of Anopheles melas CM1001059_A (V2).</title>
        <authorList>
            <consortium name="The Broad Institute Genomics Platform"/>
            <person name="Neafsey D.E."/>
            <person name="Besansky N."/>
            <person name="Howell P."/>
            <person name="Walton C."/>
            <person name="Young S.K."/>
            <person name="Zeng Q."/>
            <person name="Gargeya S."/>
            <person name="Fitzgerald M."/>
            <person name="Haas B."/>
            <person name="Abouelleil A."/>
            <person name="Allen A.W."/>
            <person name="Alvarado L."/>
            <person name="Arachchi H.M."/>
            <person name="Berlin A.M."/>
            <person name="Chapman S.B."/>
            <person name="Gainer-Dewar J."/>
            <person name="Goldberg J."/>
            <person name="Griggs A."/>
            <person name="Gujja S."/>
            <person name="Hansen M."/>
            <person name="Howarth C."/>
            <person name="Imamovic A."/>
            <person name="Ireland A."/>
            <person name="Larimer J."/>
            <person name="McCowan C."/>
            <person name="Murphy C."/>
            <person name="Pearson M."/>
            <person name="Poon T.W."/>
            <person name="Priest M."/>
            <person name="Roberts A."/>
            <person name="Saif S."/>
            <person name="Shea T."/>
            <person name="Sisk P."/>
            <person name="Sykes S."/>
            <person name="Wortman J."/>
            <person name="Nusbaum C."/>
            <person name="Birren B."/>
        </authorList>
    </citation>
    <scope>NUCLEOTIDE SEQUENCE [LARGE SCALE GENOMIC DNA]</scope>
    <source>
        <strain evidence="4">CM1001059</strain>
    </source>
</reference>
<sequence>MSRRPLAGAIFGTAARFRRTATELSDALQNFTTRTLQLVDHRNGLLPGFVCLRALHFQVGHFHGQGKRFVDAPYAVLVRLQGQIGTFVLLELDRTLDRGVRFIVASFDCFVQYAIGRPSLASDQPAGHNLYMILFRSLTRPIVDVSMVGEETPEEVVVVVTTIDVVPTPKLLPPAIVPMDEFARMFPLWCPALLLWLLLIWSWSASVPVSASIDRADVSDDSEAERLPAPPVPGSATEANPPPFV</sequence>
<reference evidence="3" key="2">
    <citation type="submission" date="2020-05" db="UniProtKB">
        <authorList>
            <consortium name="EnsemblMetazoa"/>
        </authorList>
    </citation>
    <scope>IDENTIFICATION</scope>
    <source>
        <strain evidence="3">CM1001059</strain>
    </source>
</reference>
<accession>A0A182UBM6</accession>
<proteinExistence type="predicted"/>
<dbReference type="AlphaFoldDB" id="A0A182UBM6"/>
<organism evidence="3 4">
    <name type="scientific">Anopheles melas</name>
    <dbReference type="NCBI Taxonomy" id="34690"/>
    <lineage>
        <taxon>Eukaryota</taxon>
        <taxon>Metazoa</taxon>
        <taxon>Ecdysozoa</taxon>
        <taxon>Arthropoda</taxon>
        <taxon>Hexapoda</taxon>
        <taxon>Insecta</taxon>
        <taxon>Pterygota</taxon>
        <taxon>Neoptera</taxon>
        <taxon>Endopterygota</taxon>
        <taxon>Diptera</taxon>
        <taxon>Nematocera</taxon>
        <taxon>Culicoidea</taxon>
        <taxon>Culicidae</taxon>
        <taxon>Anophelinae</taxon>
        <taxon>Anopheles</taxon>
    </lineage>
</organism>
<evidence type="ECO:0000256" key="1">
    <source>
        <dbReference type="SAM" id="MobiDB-lite"/>
    </source>
</evidence>
<protein>
    <submittedName>
        <fullName evidence="3">Uncharacterized protein</fullName>
    </submittedName>
</protein>